<accession>A0A1Q9F2N9</accession>
<gene>
    <name evidence="2" type="ORF">AK812_SmicGene1960</name>
</gene>
<name>A0A1Q9F2N9_SYMMI</name>
<evidence type="ECO:0000313" key="2">
    <source>
        <dbReference type="EMBL" id="OLQ13950.1"/>
    </source>
</evidence>
<organism evidence="2 3">
    <name type="scientific">Symbiodinium microadriaticum</name>
    <name type="common">Dinoflagellate</name>
    <name type="synonym">Zooxanthella microadriatica</name>
    <dbReference type="NCBI Taxonomy" id="2951"/>
    <lineage>
        <taxon>Eukaryota</taxon>
        <taxon>Sar</taxon>
        <taxon>Alveolata</taxon>
        <taxon>Dinophyceae</taxon>
        <taxon>Suessiales</taxon>
        <taxon>Symbiodiniaceae</taxon>
        <taxon>Symbiodinium</taxon>
    </lineage>
</organism>
<evidence type="ECO:0000313" key="3">
    <source>
        <dbReference type="Proteomes" id="UP000186817"/>
    </source>
</evidence>
<dbReference type="Proteomes" id="UP000186817">
    <property type="component" value="Unassembled WGS sequence"/>
</dbReference>
<dbReference type="EMBL" id="LSRX01000021">
    <property type="protein sequence ID" value="OLQ13950.1"/>
    <property type="molecule type" value="Genomic_DNA"/>
</dbReference>
<feature type="compositionally biased region" description="Basic and acidic residues" evidence="1">
    <location>
        <begin position="109"/>
        <end position="119"/>
    </location>
</feature>
<feature type="region of interest" description="Disordered" evidence="1">
    <location>
        <begin position="14"/>
        <end position="135"/>
    </location>
</feature>
<comment type="caution">
    <text evidence="2">The sequence shown here is derived from an EMBL/GenBank/DDBJ whole genome shotgun (WGS) entry which is preliminary data.</text>
</comment>
<reference evidence="2 3" key="1">
    <citation type="submission" date="2016-02" db="EMBL/GenBank/DDBJ databases">
        <title>Genome analysis of coral dinoflagellate symbionts highlights evolutionary adaptations to a symbiotic lifestyle.</title>
        <authorList>
            <person name="Aranda M."/>
            <person name="Li Y."/>
            <person name="Liew Y.J."/>
            <person name="Baumgarten S."/>
            <person name="Simakov O."/>
            <person name="Wilson M."/>
            <person name="Piel J."/>
            <person name="Ashoor H."/>
            <person name="Bougouffa S."/>
            <person name="Bajic V.B."/>
            <person name="Ryu T."/>
            <person name="Ravasi T."/>
            <person name="Bayer T."/>
            <person name="Micklem G."/>
            <person name="Kim H."/>
            <person name="Bhak J."/>
            <person name="Lajeunesse T.C."/>
            <person name="Voolstra C.R."/>
        </authorList>
    </citation>
    <scope>NUCLEOTIDE SEQUENCE [LARGE SCALE GENOMIC DNA]</scope>
    <source>
        <strain evidence="2 3">CCMP2467</strain>
    </source>
</reference>
<proteinExistence type="predicted"/>
<protein>
    <submittedName>
        <fullName evidence="2">Uncharacterized protein</fullName>
    </submittedName>
</protein>
<sequence length="155" mass="16614">MGALRELKLKDLLNMPQSDGAAGLRERELRRSGALGAASSKTTRTKGPEAQRHKVRPRKAAKHIEARSNMGEGRKRTLLPDSAAHKTEKAPATRSRIRGCAVEGSDSCDIAKESEEPKRTPSVPSSVPAGSRNERQVAGLESVAWEAAGRGVVLL</sequence>
<keyword evidence="3" id="KW-1185">Reference proteome</keyword>
<evidence type="ECO:0000256" key="1">
    <source>
        <dbReference type="SAM" id="MobiDB-lite"/>
    </source>
</evidence>
<dbReference type="AlphaFoldDB" id="A0A1Q9F2N9"/>